<feature type="compositionally biased region" description="Basic residues" evidence="5">
    <location>
        <begin position="727"/>
        <end position="737"/>
    </location>
</feature>
<dbReference type="Pfam" id="PF05997">
    <property type="entry name" value="Nop52"/>
    <property type="match status" value="1"/>
</dbReference>
<evidence type="ECO:0000256" key="2">
    <source>
        <dbReference type="ARBA" id="ARBA00006374"/>
    </source>
</evidence>
<name>A0A8V0YJZ1_CHICK</name>
<proteinExistence type="evidence at protein level"/>
<comment type="subcellular location">
    <subcellularLocation>
        <location evidence="1">Nucleus</location>
    </subcellularLocation>
</comment>
<dbReference type="GO" id="GO:0030688">
    <property type="term" value="C:preribosome, small subunit precursor"/>
    <property type="evidence" value="ECO:0007669"/>
    <property type="project" value="InterPro"/>
</dbReference>
<sequence length="737" mass="82211">MAPAAAQAPEIQFAQRLAANEKRIRDRAVKKLRGYISLRTQRPGGGFSQEELLKIWKGLFYCMWMQDKPLLQEELANNISQLIHVIQNTEAQHLFIRTFWQTMSREWNGIDNLRLDKYYMLIRMILRQSFEVLKRNDWDESLRELLLQLLMKEVMDPDSNAPKGIKFHFIDIYLQELAKVGAKELTADQSLKFIEPFCNFVAQSKDPSVMHAVASGIFEIIVDQSPYAIEDLMKELESSGDEEDVSEDDEQGKKEMLKTKASRRLSGKSAQSAEKTEDVDENADDSIGPVLQFDYKAVADKLFELASKKNTPALNRKRIFPQDFPEDVSTDEDDDTFSRGRRKKKVVKPSGKNSLEKVKGSGKDEQEASSAKETSVPQKKRKKRKIRESPHADSGTTDGNSEEGIAETSGSVILNPGKMPDNKMKKKKKLLVNETNEIRNAVSDTGDKHSVSAQSSQADTEQSKKIQSEKMNPKVQNVLGKLECQNGPANAKKAEDVNTSLTPLIPKVGKKKQKAGSALVNGENFSQQTDLKCNKEGPLSRDVDSESEPSRKVKLKKKTKLVALEGIEVSNQKAATLKKKRKVKEVLNSVEANGILETACKKSKKEESSTALSPLKKKKAKQGSDFVKFEKSTVPKALLFRKARSTISSTRASIPLIDESSSCISFNSLACFSTEFKKTDKSILVSPEGPSRVAFNPAQKPRHGVLKSPAGTPDGEPKLKKPLTAQAKKKTTARAFF</sequence>
<evidence type="ECO:0000256" key="4">
    <source>
        <dbReference type="ARBA" id="ARBA00023242"/>
    </source>
</evidence>
<feature type="region of interest" description="Disordered" evidence="5">
    <location>
        <begin position="237"/>
        <end position="286"/>
    </location>
</feature>
<accession>A0A8V0YJZ1</accession>
<protein>
    <submittedName>
        <fullName evidence="6">Ribosomal RNA processing 1B</fullName>
    </submittedName>
</protein>
<keyword evidence="7" id="KW-1185">Reference proteome</keyword>
<gene>
    <name evidence="6" type="primary">RRP1B</name>
</gene>
<feature type="region of interest" description="Disordered" evidence="5">
    <location>
        <begin position="689"/>
        <end position="737"/>
    </location>
</feature>
<feature type="compositionally biased region" description="Basic and acidic residues" evidence="5">
    <location>
        <begin position="532"/>
        <end position="551"/>
    </location>
</feature>
<evidence type="ECO:0000256" key="5">
    <source>
        <dbReference type="SAM" id="MobiDB-lite"/>
    </source>
</evidence>
<feature type="compositionally biased region" description="Basic and acidic residues" evidence="5">
    <location>
        <begin position="461"/>
        <end position="472"/>
    </location>
</feature>
<reference evidence="6" key="2">
    <citation type="submission" date="2025-08" db="UniProtKB">
        <authorList>
            <consortium name="Ensembl"/>
        </authorList>
    </citation>
    <scope>IDENTIFICATION</scope>
    <source>
        <strain evidence="6">broiler</strain>
    </source>
</reference>
<dbReference type="Ensembl" id="ENSGALT00010028531.1">
    <property type="protein sequence ID" value="ENSGALP00010016374.1"/>
    <property type="gene ID" value="ENSGALG00010011925.1"/>
</dbReference>
<feature type="region of interest" description="Disordered" evidence="5">
    <location>
        <begin position="505"/>
        <end position="554"/>
    </location>
</feature>
<evidence type="ECO:0000313" key="7">
    <source>
        <dbReference type="Proteomes" id="UP000000539"/>
    </source>
</evidence>
<dbReference type="PANTHER" id="PTHR13026:SF0">
    <property type="entry name" value="RIBOSOMAL RNA PROCESSING 1B"/>
    <property type="match status" value="1"/>
</dbReference>
<keyword evidence="4" id="KW-0539">Nucleus</keyword>
<reference evidence="6" key="3">
    <citation type="submission" date="2025-09" db="UniProtKB">
        <authorList>
            <consortium name="Ensembl"/>
        </authorList>
    </citation>
    <scope>IDENTIFICATION</scope>
    <source>
        <strain evidence="6">broiler</strain>
    </source>
</reference>
<evidence type="ECO:0000313" key="6">
    <source>
        <dbReference type="Ensembl" id="ENSGALP00010016374.1"/>
    </source>
</evidence>
<comment type="similarity">
    <text evidence="2">Belongs to the RRP1 family.</text>
</comment>
<feature type="compositionally biased region" description="Basic and acidic residues" evidence="5">
    <location>
        <begin position="354"/>
        <end position="366"/>
    </location>
</feature>
<dbReference type="InterPro" id="IPR010301">
    <property type="entry name" value="RRP1"/>
</dbReference>
<dbReference type="GO" id="GO:0005634">
    <property type="term" value="C:nucleus"/>
    <property type="evidence" value="ECO:0007669"/>
    <property type="project" value="UniProtKB-SubCell"/>
</dbReference>
<feature type="compositionally biased region" description="Acidic residues" evidence="5">
    <location>
        <begin position="324"/>
        <end position="335"/>
    </location>
</feature>
<feature type="compositionally biased region" description="Polar residues" evidence="5">
    <location>
        <begin position="368"/>
        <end position="377"/>
    </location>
</feature>
<dbReference type="GeneTree" id="ENSGT00390000011821"/>
<feature type="region of interest" description="Disordered" evidence="5">
    <location>
        <begin position="322"/>
        <end position="474"/>
    </location>
</feature>
<evidence type="ECO:0000256" key="1">
    <source>
        <dbReference type="ARBA" id="ARBA00004123"/>
    </source>
</evidence>
<dbReference type="OrthoDB" id="2019504at2759"/>
<dbReference type="PANTHER" id="PTHR13026">
    <property type="entry name" value="NNP-1 PROTEIN NOVEL NUCLEAR PROTEIN 1 NOP52"/>
    <property type="match status" value="1"/>
</dbReference>
<evidence type="ECO:0000256" key="3">
    <source>
        <dbReference type="ARBA" id="ARBA00022552"/>
    </source>
</evidence>
<reference evidence="6" key="1">
    <citation type="submission" date="2020-11" db="EMBL/GenBank/DDBJ databases">
        <title>Gallus gallus (Chicken) genome, bGalGal1, GRCg7b, maternal haplotype autosomes + Z &amp; W.</title>
        <authorList>
            <person name="Warren W."/>
            <person name="Formenti G."/>
            <person name="Fedrigo O."/>
            <person name="Haase B."/>
            <person name="Mountcastle J."/>
            <person name="Balacco J."/>
            <person name="Tracey A."/>
            <person name="Schneider V."/>
            <person name="Okimoto R."/>
            <person name="Cheng H."/>
            <person name="Hawken R."/>
            <person name="Howe K."/>
            <person name="Jarvis E.D."/>
        </authorList>
    </citation>
    <scope>NUCLEOTIDE SEQUENCE [LARGE SCALE GENOMIC DNA]</scope>
    <source>
        <strain evidence="6">Broiler</strain>
    </source>
</reference>
<keyword evidence="3" id="KW-0698">rRNA processing</keyword>
<evidence type="ECO:0007829" key="8">
    <source>
        <dbReference type="PeptideAtlas" id="A0A8V0YJZ1"/>
    </source>
</evidence>
<dbReference type="Proteomes" id="UP000000539">
    <property type="component" value="Chromosome 1"/>
</dbReference>
<keyword evidence="8" id="KW-1267">Proteomics identification</keyword>
<feature type="compositionally biased region" description="Polar residues" evidence="5">
    <location>
        <begin position="451"/>
        <end position="460"/>
    </location>
</feature>
<dbReference type="GO" id="GO:0006364">
    <property type="term" value="P:rRNA processing"/>
    <property type="evidence" value="ECO:0007669"/>
    <property type="project" value="UniProtKB-KW"/>
</dbReference>
<dbReference type="AlphaFoldDB" id="A0A8V0YJZ1"/>
<feature type="compositionally biased region" description="Acidic residues" evidence="5">
    <location>
        <begin position="238"/>
        <end position="250"/>
    </location>
</feature>
<organism evidence="6 7">
    <name type="scientific">Gallus gallus</name>
    <name type="common">Chicken</name>
    <dbReference type="NCBI Taxonomy" id="9031"/>
    <lineage>
        <taxon>Eukaryota</taxon>
        <taxon>Metazoa</taxon>
        <taxon>Chordata</taxon>
        <taxon>Craniata</taxon>
        <taxon>Vertebrata</taxon>
        <taxon>Euteleostomi</taxon>
        <taxon>Archelosauria</taxon>
        <taxon>Archosauria</taxon>
        <taxon>Dinosauria</taxon>
        <taxon>Saurischia</taxon>
        <taxon>Theropoda</taxon>
        <taxon>Coelurosauria</taxon>
        <taxon>Aves</taxon>
        <taxon>Neognathae</taxon>
        <taxon>Galloanserae</taxon>
        <taxon>Galliformes</taxon>
        <taxon>Phasianidae</taxon>
        <taxon>Phasianinae</taxon>
        <taxon>Gallus</taxon>
    </lineage>
</organism>